<dbReference type="EMBL" id="LCEK01000005">
    <property type="protein sequence ID" value="KKS72732.1"/>
    <property type="molecule type" value="Genomic_DNA"/>
</dbReference>
<proteinExistence type="predicted"/>
<organism evidence="2 3">
    <name type="scientific">Candidatus Magasanikbacteria bacterium GW2011_GWE2_42_7</name>
    <dbReference type="NCBI Taxonomy" id="1619052"/>
    <lineage>
        <taxon>Bacteria</taxon>
        <taxon>Candidatus Magasanikiibacteriota</taxon>
    </lineage>
</organism>
<name>A0A0G1BHB9_9BACT</name>
<reference evidence="2 3" key="1">
    <citation type="journal article" date="2015" name="Nature">
        <title>rRNA introns, odd ribosomes, and small enigmatic genomes across a large radiation of phyla.</title>
        <authorList>
            <person name="Brown C.T."/>
            <person name="Hug L.A."/>
            <person name="Thomas B.C."/>
            <person name="Sharon I."/>
            <person name="Castelle C.J."/>
            <person name="Singh A."/>
            <person name="Wilkins M.J."/>
            <person name="Williams K.H."/>
            <person name="Banfield J.F."/>
        </authorList>
    </citation>
    <scope>NUCLEOTIDE SEQUENCE [LARGE SCALE GENOMIC DNA]</scope>
</reference>
<evidence type="ECO:0000313" key="3">
    <source>
        <dbReference type="Proteomes" id="UP000033867"/>
    </source>
</evidence>
<protein>
    <submittedName>
        <fullName evidence="2">Uncharacterized protein</fullName>
    </submittedName>
</protein>
<evidence type="ECO:0000256" key="1">
    <source>
        <dbReference type="SAM" id="MobiDB-lite"/>
    </source>
</evidence>
<gene>
    <name evidence="2" type="ORF">UV42_C0005G0049</name>
</gene>
<evidence type="ECO:0000313" key="2">
    <source>
        <dbReference type="EMBL" id="KKS72732.1"/>
    </source>
</evidence>
<dbReference type="AlphaFoldDB" id="A0A0G1BHB9"/>
<comment type="caution">
    <text evidence="2">The sequence shown here is derived from an EMBL/GenBank/DDBJ whole genome shotgun (WGS) entry which is preliminary data.</text>
</comment>
<feature type="region of interest" description="Disordered" evidence="1">
    <location>
        <begin position="32"/>
        <end position="51"/>
    </location>
</feature>
<dbReference type="Proteomes" id="UP000033867">
    <property type="component" value="Unassembled WGS sequence"/>
</dbReference>
<accession>A0A0G1BHB9</accession>
<sequence length="51" mass="5363">MYCVDPLDARSLRSRGVPPKVGSVVNRALLLAGEPLKQPPDSSEEGKKSGG</sequence>